<dbReference type="AlphaFoldDB" id="A0A0R3PK35"/>
<reference evidence="3" key="1">
    <citation type="submission" date="2017-02" db="UniProtKB">
        <authorList>
            <consortium name="WormBaseParasite"/>
        </authorList>
    </citation>
    <scope>IDENTIFICATION</scope>
</reference>
<proteinExistence type="predicted"/>
<evidence type="ECO:0000313" key="2">
    <source>
        <dbReference type="Proteomes" id="UP000267027"/>
    </source>
</evidence>
<accession>A0A0R3PK35</accession>
<evidence type="ECO:0000313" key="3">
    <source>
        <dbReference type="WBParaSite" id="ACOC_0000490001-mRNA-1"/>
    </source>
</evidence>
<dbReference type="WBParaSite" id="ACOC_0000490001-mRNA-1">
    <property type="protein sequence ID" value="ACOC_0000490001-mRNA-1"/>
    <property type="gene ID" value="ACOC_0000490001"/>
</dbReference>
<reference evidence="1 2" key="2">
    <citation type="submission" date="2018-11" db="EMBL/GenBank/DDBJ databases">
        <authorList>
            <consortium name="Pathogen Informatics"/>
        </authorList>
    </citation>
    <scope>NUCLEOTIDE SEQUENCE [LARGE SCALE GENOMIC DNA]</scope>
    <source>
        <strain evidence="1 2">Costa Rica</strain>
    </source>
</reference>
<protein>
    <submittedName>
        <fullName evidence="3">Secreted protein</fullName>
    </submittedName>
</protein>
<gene>
    <name evidence="1" type="ORF">ACOC_LOCUS4901</name>
</gene>
<dbReference type="Proteomes" id="UP000267027">
    <property type="component" value="Unassembled WGS sequence"/>
</dbReference>
<organism evidence="3">
    <name type="scientific">Angiostrongylus costaricensis</name>
    <name type="common">Nematode worm</name>
    <dbReference type="NCBI Taxonomy" id="334426"/>
    <lineage>
        <taxon>Eukaryota</taxon>
        <taxon>Metazoa</taxon>
        <taxon>Ecdysozoa</taxon>
        <taxon>Nematoda</taxon>
        <taxon>Chromadorea</taxon>
        <taxon>Rhabditida</taxon>
        <taxon>Rhabditina</taxon>
        <taxon>Rhabditomorpha</taxon>
        <taxon>Strongyloidea</taxon>
        <taxon>Metastrongylidae</taxon>
        <taxon>Angiostrongylus</taxon>
    </lineage>
</organism>
<dbReference type="EMBL" id="UYYA01003836">
    <property type="protein sequence ID" value="VDM56486.1"/>
    <property type="molecule type" value="Genomic_DNA"/>
</dbReference>
<keyword evidence="2" id="KW-1185">Reference proteome</keyword>
<sequence>MLPWSVTSSAMLAGWKVCRLVCWPVRRPTLASVPTTKHSNCDEDPIMDSRNPMKLGGGAILAYPRYTFSIIKRCDYGYDDDDDDDDDICVCVHLRGSYSCSVSECNMHSNSHVHGTAP</sequence>
<name>A0A0R3PK35_ANGCS</name>
<evidence type="ECO:0000313" key="1">
    <source>
        <dbReference type="EMBL" id="VDM56486.1"/>
    </source>
</evidence>